<protein>
    <submittedName>
        <fullName evidence="2">Uncharacterized protein</fullName>
    </submittedName>
</protein>
<dbReference type="AlphaFoldDB" id="A0A2S2Q7Q0"/>
<proteinExistence type="predicted"/>
<sequence>MINKRPQNYPLNGKLCSVFDSPRKSKLFATNLASQFNCPIGTPATDSLITNSLQIFEFNRKTTNSTGLSRRSEKHHQAPTPKQGIGSWWHIEHGIPALIRQDHPSSDQNS</sequence>
<organism evidence="2">
    <name type="scientific">Sipha flava</name>
    <name type="common">yellow sugarcane aphid</name>
    <dbReference type="NCBI Taxonomy" id="143950"/>
    <lineage>
        <taxon>Eukaryota</taxon>
        <taxon>Metazoa</taxon>
        <taxon>Ecdysozoa</taxon>
        <taxon>Arthropoda</taxon>
        <taxon>Hexapoda</taxon>
        <taxon>Insecta</taxon>
        <taxon>Pterygota</taxon>
        <taxon>Neoptera</taxon>
        <taxon>Paraneoptera</taxon>
        <taxon>Hemiptera</taxon>
        <taxon>Sternorrhyncha</taxon>
        <taxon>Aphidomorpha</taxon>
        <taxon>Aphidoidea</taxon>
        <taxon>Aphididae</taxon>
        <taxon>Sipha</taxon>
    </lineage>
</organism>
<gene>
    <name evidence="2" type="ORF">g.184026</name>
</gene>
<feature type="region of interest" description="Disordered" evidence="1">
    <location>
        <begin position="63"/>
        <end position="86"/>
    </location>
</feature>
<evidence type="ECO:0000313" key="2">
    <source>
        <dbReference type="EMBL" id="MBY73757.1"/>
    </source>
</evidence>
<name>A0A2S2Q7Q0_9HEMI</name>
<reference evidence="2" key="1">
    <citation type="submission" date="2018-04" db="EMBL/GenBank/DDBJ databases">
        <title>Transcriptome assembly of Sipha flava.</title>
        <authorList>
            <person name="Scully E.D."/>
            <person name="Geib S.M."/>
            <person name="Palmer N.A."/>
            <person name="Koch K."/>
            <person name="Bradshaw J."/>
            <person name="Heng-Moss T."/>
            <person name="Sarath G."/>
        </authorList>
    </citation>
    <scope>NUCLEOTIDE SEQUENCE</scope>
</reference>
<dbReference type="EMBL" id="GGMS01004554">
    <property type="protein sequence ID" value="MBY73757.1"/>
    <property type="molecule type" value="Transcribed_RNA"/>
</dbReference>
<evidence type="ECO:0000256" key="1">
    <source>
        <dbReference type="SAM" id="MobiDB-lite"/>
    </source>
</evidence>
<accession>A0A2S2Q7Q0</accession>